<name>A0A417XYG0_9ACTN</name>
<keyword evidence="2" id="KW-1185">Reference proteome</keyword>
<proteinExistence type="predicted"/>
<evidence type="ECO:0000313" key="1">
    <source>
        <dbReference type="EMBL" id="RHW25406.1"/>
    </source>
</evidence>
<dbReference type="Proteomes" id="UP000283644">
    <property type="component" value="Unassembled WGS sequence"/>
</dbReference>
<dbReference type="RefSeq" id="WP_118926921.1">
    <property type="nucleotide sequence ID" value="NZ_QXGH01000024.1"/>
</dbReference>
<organism evidence="1 2">
    <name type="scientific">Nocardioides immobilis</name>
    <dbReference type="NCBI Taxonomy" id="2049295"/>
    <lineage>
        <taxon>Bacteria</taxon>
        <taxon>Bacillati</taxon>
        <taxon>Actinomycetota</taxon>
        <taxon>Actinomycetes</taxon>
        <taxon>Propionibacteriales</taxon>
        <taxon>Nocardioidaceae</taxon>
        <taxon>Nocardioides</taxon>
    </lineage>
</organism>
<gene>
    <name evidence="1" type="ORF">D0Z08_19455</name>
</gene>
<comment type="caution">
    <text evidence="1">The sequence shown here is derived from an EMBL/GenBank/DDBJ whole genome shotgun (WGS) entry which is preliminary data.</text>
</comment>
<reference evidence="1 2" key="1">
    <citation type="submission" date="2018-09" db="EMBL/GenBank/DDBJ databases">
        <title>Genome sequencing of Nocardioides immobilis CCTCC AB 2017083 for comparison to Nocardioides silvaticus.</title>
        <authorList>
            <person name="Li C."/>
            <person name="Wang G."/>
        </authorList>
    </citation>
    <scope>NUCLEOTIDE SEQUENCE [LARGE SCALE GENOMIC DNA]</scope>
    <source>
        <strain evidence="1 2">CCTCC AB 2017083</strain>
    </source>
</reference>
<dbReference type="EMBL" id="QXGH01000024">
    <property type="protein sequence ID" value="RHW25406.1"/>
    <property type="molecule type" value="Genomic_DNA"/>
</dbReference>
<dbReference type="AlphaFoldDB" id="A0A417XYG0"/>
<accession>A0A417XYG0</accession>
<evidence type="ECO:0000313" key="2">
    <source>
        <dbReference type="Proteomes" id="UP000283644"/>
    </source>
</evidence>
<sequence length="102" mass="11223">MNDITYTQAVARTLAGRLHRSGTAYRCRCGQCRHLILTSARRSGIAPERLLSALPPERPARREERRARRRSMTAPIASTMTVLQGGRQLSGPAAVLRIVGAE</sequence>
<protein>
    <submittedName>
        <fullName evidence="1">Uncharacterized protein</fullName>
    </submittedName>
</protein>